<comment type="caution">
    <text evidence="1">The sequence shown here is derived from an EMBL/GenBank/DDBJ whole genome shotgun (WGS) entry which is preliminary data.</text>
</comment>
<reference evidence="1" key="1">
    <citation type="submission" date="2021-08" db="EMBL/GenBank/DDBJ databases">
        <title>The first chromosome-level gecko genome reveals the dynamic sex chromosomes of Neotropical dwarf geckos (Sphaerodactylidae: Sphaerodactylus).</title>
        <authorList>
            <person name="Pinto B.J."/>
            <person name="Keating S.E."/>
            <person name="Gamble T."/>
        </authorList>
    </citation>
    <scope>NUCLEOTIDE SEQUENCE</scope>
    <source>
        <strain evidence="1">TG3544</strain>
    </source>
</reference>
<proteinExistence type="predicted"/>
<evidence type="ECO:0000313" key="2">
    <source>
        <dbReference type="Proteomes" id="UP000827872"/>
    </source>
</evidence>
<organism evidence="1 2">
    <name type="scientific">Sphaerodactylus townsendi</name>
    <dbReference type="NCBI Taxonomy" id="933632"/>
    <lineage>
        <taxon>Eukaryota</taxon>
        <taxon>Metazoa</taxon>
        <taxon>Chordata</taxon>
        <taxon>Craniata</taxon>
        <taxon>Vertebrata</taxon>
        <taxon>Euteleostomi</taxon>
        <taxon>Lepidosauria</taxon>
        <taxon>Squamata</taxon>
        <taxon>Bifurcata</taxon>
        <taxon>Gekkota</taxon>
        <taxon>Sphaerodactylidae</taxon>
        <taxon>Sphaerodactylus</taxon>
    </lineage>
</organism>
<keyword evidence="2" id="KW-1185">Reference proteome</keyword>
<dbReference type="EMBL" id="CM037629">
    <property type="protein sequence ID" value="KAH7990391.1"/>
    <property type="molecule type" value="Genomic_DNA"/>
</dbReference>
<dbReference type="Proteomes" id="UP000827872">
    <property type="component" value="Linkage Group LG16"/>
</dbReference>
<accession>A0ACB8EE63</accession>
<sequence>MPSPRLVPPLRASSYFVAPGHGLRATASIQMEQLLIDALGKRSKEAEAAFLNVYKRLIDVPAKRSHFENVIENSGFADVPKKCFKRGVRNGKAAQDFVEPSRPDLMPPPLGCFSWHDMFQGAQMQSVMPALYLKEPQMAFGSEKDLTETVTEVFLSTVCRRFLGNTEADREKDFAFKKCRGPWQLGFDAADPQREASKCLQISTLILIDSVP</sequence>
<gene>
    <name evidence="1" type="ORF">K3G42_006778</name>
</gene>
<name>A0ACB8EE63_9SAUR</name>
<evidence type="ECO:0000313" key="1">
    <source>
        <dbReference type="EMBL" id="KAH7990391.1"/>
    </source>
</evidence>
<protein>
    <submittedName>
        <fullName evidence="1">Uncharacterized protein</fullName>
    </submittedName>
</protein>